<name>A0A7J3Z8J2_9CREN</name>
<comment type="caution">
    <text evidence="3">The sequence shown here is derived from an EMBL/GenBank/DDBJ whole genome shotgun (WGS) entry which is preliminary data.</text>
</comment>
<dbReference type="InterPro" id="IPR012336">
    <property type="entry name" value="Thioredoxin-like_fold"/>
</dbReference>
<dbReference type="AlphaFoldDB" id="A0A7J3Z8J2"/>
<evidence type="ECO:0000259" key="2">
    <source>
        <dbReference type="Pfam" id="PF13192"/>
    </source>
</evidence>
<feature type="domain" description="Thioredoxin-like fold" evidence="2">
    <location>
        <begin position="6"/>
        <end position="58"/>
    </location>
</feature>
<sequence>MLEIVVEVIGVEPPCPKCRKTLEIVKNVVKELNIEDKVKIIKLDINSPNVVARYGVISSIQ</sequence>
<reference evidence="3" key="1">
    <citation type="journal article" date="2020" name="mSystems">
        <title>Genome- and Community-Level Interaction Insights into Carbon Utilization and Element Cycling Functions of Hydrothermarchaeota in Hydrothermal Sediment.</title>
        <authorList>
            <person name="Zhou Z."/>
            <person name="Liu Y."/>
            <person name="Xu W."/>
            <person name="Pan J."/>
            <person name="Luo Z.H."/>
            <person name="Li M."/>
        </authorList>
    </citation>
    <scope>NUCLEOTIDE SEQUENCE [LARGE SCALE GENOMIC DNA]</scope>
    <source>
        <strain evidence="3">SpSt-1105</strain>
    </source>
</reference>
<organism evidence="3">
    <name type="scientific">Ignisphaera aggregans</name>
    <dbReference type="NCBI Taxonomy" id="334771"/>
    <lineage>
        <taxon>Archaea</taxon>
        <taxon>Thermoproteota</taxon>
        <taxon>Thermoprotei</taxon>
        <taxon>Desulfurococcales</taxon>
        <taxon>Desulfurococcaceae</taxon>
        <taxon>Ignisphaera</taxon>
    </lineage>
</organism>
<dbReference type="Gene3D" id="3.40.30.10">
    <property type="entry name" value="Glutaredoxin"/>
    <property type="match status" value="1"/>
</dbReference>
<protein>
    <recommendedName>
        <fullName evidence="2">Thioredoxin-like fold domain-containing protein</fullName>
    </recommendedName>
</protein>
<dbReference type="SUPFAM" id="SSF52833">
    <property type="entry name" value="Thioredoxin-like"/>
    <property type="match status" value="1"/>
</dbReference>
<dbReference type="InterPro" id="IPR036249">
    <property type="entry name" value="Thioredoxin-like_sf"/>
</dbReference>
<accession>A0A7J3Z8J2</accession>
<gene>
    <name evidence="3" type="ORF">ENM66_06710</name>
</gene>
<evidence type="ECO:0000313" key="3">
    <source>
        <dbReference type="EMBL" id="HHQ51021.1"/>
    </source>
</evidence>
<dbReference type="EMBL" id="DRYQ01000094">
    <property type="protein sequence ID" value="HHQ51021.1"/>
    <property type="molecule type" value="Genomic_DNA"/>
</dbReference>
<dbReference type="Pfam" id="PF13192">
    <property type="entry name" value="Thioredoxin_3"/>
    <property type="match status" value="1"/>
</dbReference>
<evidence type="ECO:0000256" key="1">
    <source>
        <dbReference type="ARBA" id="ARBA00007787"/>
    </source>
</evidence>
<comment type="similarity">
    <text evidence="1">Belongs to the glutaredoxin family.</text>
</comment>
<proteinExistence type="inferred from homology"/>